<evidence type="ECO:0000259" key="5">
    <source>
        <dbReference type="Pfam" id="PF13439"/>
    </source>
</evidence>
<evidence type="ECO:0000313" key="7">
    <source>
        <dbReference type="Proteomes" id="UP001501343"/>
    </source>
</evidence>
<feature type="domain" description="Glycosyltransferase subfamily 4-like N-terminal" evidence="5">
    <location>
        <begin position="19"/>
        <end position="129"/>
    </location>
</feature>
<dbReference type="InterPro" id="IPR002213">
    <property type="entry name" value="UDP_glucos_trans"/>
</dbReference>
<evidence type="ECO:0000313" key="6">
    <source>
        <dbReference type="EMBL" id="GAA1920782.1"/>
    </source>
</evidence>
<organism evidence="6 7">
    <name type="scientific">Microbacterium aoyamense</name>
    <dbReference type="NCBI Taxonomy" id="344166"/>
    <lineage>
        <taxon>Bacteria</taxon>
        <taxon>Bacillati</taxon>
        <taxon>Actinomycetota</taxon>
        <taxon>Actinomycetes</taxon>
        <taxon>Micrococcales</taxon>
        <taxon>Microbacteriaceae</taxon>
        <taxon>Microbacterium</taxon>
    </lineage>
</organism>
<gene>
    <name evidence="6" type="ORF">GCM10009775_11640</name>
</gene>
<dbReference type="Gene3D" id="3.40.50.2000">
    <property type="entry name" value="Glycogen Phosphorylase B"/>
    <property type="match status" value="2"/>
</dbReference>
<dbReference type="EMBL" id="BAAAOF010000002">
    <property type="protein sequence ID" value="GAA1920782.1"/>
    <property type="molecule type" value="Genomic_DNA"/>
</dbReference>
<evidence type="ECO:0008006" key="8">
    <source>
        <dbReference type="Google" id="ProtNLM"/>
    </source>
</evidence>
<dbReference type="Proteomes" id="UP001501343">
    <property type="component" value="Unassembled WGS sequence"/>
</dbReference>
<feature type="region of interest" description="Disordered" evidence="3">
    <location>
        <begin position="171"/>
        <end position="190"/>
    </location>
</feature>
<accession>A0ABN2PH66</accession>
<feature type="domain" description="Erythromycin biosynthesis protein CIII-like C-terminal" evidence="4">
    <location>
        <begin position="239"/>
        <end position="350"/>
    </location>
</feature>
<sequence length="362" mass="38138">MRVLFLSANLGGNVPPTIAVARELARRGADVEVAGLLVDEELTAVDASWAQKRGGDGRPEPLGPTLGRIFLSRGVMREAEALVRERRPDVVVVDCMALAMVKGANLGGVPVVVLLHTFAEFWRRSFLHGPVAGIVGALGSSPRALWSAAASRLLLTDAVLDPARHDPEFSDYTWTGSTERGSAPAPTGDRPRVLVSFSTTPLPGMRRAYRNTIAALSELPVDAVVTTGGFDLGARVRYAPKVQIRGFVPHAELLPGTALVIGHGGHSTTMKVLAHGVPLLVLPLNPTADQHLIGDVIEKAGLGRTMSRRSSAQQIAGAVTALLADTAVIERAHATGDRLRAAPPGARIAADRILEVAVAADR</sequence>
<proteinExistence type="predicted"/>
<keyword evidence="2" id="KW-0808">Transferase</keyword>
<dbReference type="InterPro" id="IPR010610">
    <property type="entry name" value="EryCIII-like_C"/>
</dbReference>
<dbReference type="CDD" id="cd03784">
    <property type="entry name" value="GT1_Gtf-like"/>
    <property type="match status" value="1"/>
</dbReference>
<comment type="caution">
    <text evidence="6">The sequence shown here is derived from an EMBL/GenBank/DDBJ whole genome shotgun (WGS) entry which is preliminary data.</text>
</comment>
<evidence type="ECO:0000256" key="2">
    <source>
        <dbReference type="ARBA" id="ARBA00022679"/>
    </source>
</evidence>
<reference evidence="6 7" key="1">
    <citation type="journal article" date="2019" name="Int. J. Syst. Evol. Microbiol.">
        <title>The Global Catalogue of Microorganisms (GCM) 10K type strain sequencing project: providing services to taxonomists for standard genome sequencing and annotation.</title>
        <authorList>
            <consortium name="The Broad Institute Genomics Platform"/>
            <consortium name="The Broad Institute Genome Sequencing Center for Infectious Disease"/>
            <person name="Wu L."/>
            <person name="Ma J."/>
        </authorList>
    </citation>
    <scope>NUCLEOTIDE SEQUENCE [LARGE SCALE GENOMIC DNA]</scope>
    <source>
        <strain evidence="6 7">JCM 14900</strain>
    </source>
</reference>
<dbReference type="InterPro" id="IPR028098">
    <property type="entry name" value="Glyco_trans_4-like_N"/>
</dbReference>
<evidence type="ECO:0000256" key="1">
    <source>
        <dbReference type="ARBA" id="ARBA00022676"/>
    </source>
</evidence>
<dbReference type="Pfam" id="PF06722">
    <property type="entry name" value="EryCIII-like_C"/>
    <property type="match status" value="1"/>
</dbReference>
<evidence type="ECO:0000259" key="4">
    <source>
        <dbReference type="Pfam" id="PF06722"/>
    </source>
</evidence>
<dbReference type="Pfam" id="PF13439">
    <property type="entry name" value="Glyco_transf_4"/>
    <property type="match status" value="1"/>
</dbReference>
<dbReference type="RefSeq" id="WP_248146307.1">
    <property type="nucleotide sequence ID" value="NZ_BAAAOF010000002.1"/>
</dbReference>
<evidence type="ECO:0000256" key="3">
    <source>
        <dbReference type="SAM" id="MobiDB-lite"/>
    </source>
</evidence>
<dbReference type="SUPFAM" id="SSF53756">
    <property type="entry name" value="UDP-Glycosyltransferase/glycogen phosphorylase"/>
    <property type="match status" value="1"/>
</dbReference>
<dbReference type="PANTHER" id="PTHR21015">
    <property type="entry name" value="UDP-N-ACETYLGLUCOSAMINE--N-ACETYLMURAMYL-(PENTAPEPTIDE) PYROPHOSPHORYL-UNDECAPRENOL N-ACETYLGLUCOSAMINE TRANSFERASE 1"/>
    <property type="match status" value="1"/>
</dbReference>
<name>A0ABN2PH66_9MICO</name>
<keyword evidence="1" id="KW-0328">Glycosyltransferase</keyword>
<protein>
    <recommendedName>
        <fullName evidence="8">D-inositol 3-phosphate glycosyltransferase</fullName>
    </recommendedName>
</protein>
<dbReference type="PANTHER" id="PTHR21015:SF22">
    <property type="entry name" value="GLYCOSYLTRANSFERASE"/>
    <property type="match status" value="1"/>
</dbReference>
<keyword evidence="7" id="KW-1185">Reference proteome</keyword>